<organism evidence="1 2">
    <name type="scientific">Amaricoccus macauensis</name>
    <dbReference type="NCBI Taxonomy" id="57001"/>
    <lineage>
        <taxon>Bacteria</taxon>
        <taxon>Pseudomonadati</taxon>
        <taxon>Pseudomonadota</taxon>
        <taxon>Alphaproteobacteria</taxon>
        <taxon>Rhodobacterales</taxon>
        <taxon>Paracoccaceae</taxon>
        <taxon>Amaricoccus</taxon>
    </lineage>
</organism>
<reference evidence="1 2" key="1">
    <citation type="submission" date="2020-08" db="EMBL/GenBank/DDBJ databases">
        <title>Genomic Encyclopedia of Type Strains, Phase IV (KMG-IV): sequencing the most valuable type-strain genomes for metagenomic binning, comparative biology and taxonomic classification.</title>
        <authorList>
            <person name="Goeker M."/>
        </authorList>
    </citation>
    <scope>NUCLEOTIDE SEQUENCE [LARGE SCALE GENOMIC DNA]</scope>
    <source>
        <strain evidence="1 2">DSM 101730</strain>
    </source>
</reference>
<comment type="caution">
    <text evidence="1">The sequence shown here is derived from an EMBL/GenBank/DDBJ whole genome shotgun (WGS) entry which is preliminary data.</text>
</comment>
<dbReference type="Pfam" id="PF06082">
    <property type="entry name" value="YjbH"/>
    <property type="match status" value="1"/>
</dbReference>
<dbReference type="EMBL" id="JACHFM010000003">
    <property type="protein sequence ID" value="MBB5223072.1"/>
    <property type="molecule type" value="Genomic_DNA"/>
</dbReference>
<name>A0A840SVA4_9RHOB</name>
<evidence type="ECO:0000313" key="2">
    <source>
        <dbReference type="Proteomes" id="UP000549457"/>
    </source>
</evidence>
<proteinExistence type="predicted"/>
<sequence length="666" mass="73098">MPSGFALPDGTLAFSANYMTQGALRTVGTFQITPRLQGSFRYSYLRDYVPFEDGRHDSLYDRSFDVRVLLSQEDYTGWWPAMTVGLQDFGGTGIFSSEYIAASKHIGPDVTATLGIGWGRYGTHNGFKNPLGLISDRFNHRDTDRTIEDTGQVAFGSFFHGPAAIFAAADWKATDHLRLMAEYSSDSMDAEVLRMGYKYRIPLNFGAQYQFDNGGTIGVSLLSGSSVAVSASFMFNPKDPPAPSGREAGPPAISHGSGESLALWTPRPDAARHARLEAALNDQGVALEGFEVTGTTAIVSITNNGWPAMAQAYGRTAAVLSAQLPAEVRSFRIRSHVLGMEVTEVTLKRSDLEETQYAPDGAWQSYTRAGIIDAARTPAPAGTWDPYFTAGVGLYATPFLFDPDNPVRIDIGAEASASWSPWRGTYFSGALRHSIIGNLDEGNRPSNSTLPHVRSDAWLYARDAGEITIPYLTAAQFERLGPDLYGQAQAGLLEPMFGGVFSEVLWAPPGQRLALGGNLAYARQRAFDGGLDFQDYDVVTGFLSGYYDFGEGYFGQVDVGRYLAKDWGSTFTMSRRFGNGFELSAFFTLTDVSFDDFGEGSFDKGFSFSVPLTWFLGKPSPNQIGMVIRPILRDGGAQLWAQNRLYPMTRPSRQEELGARWERFWR</sequence>
<gene>
    <name evidence="1" type="ORF">HNP73_003019</name>
</gene>
<accession>A0A840SVA4</accession>
<dbReference type="Proteomes" id="UP000549457">
    <property type="component" value="Unassembled WGS sequence"/>
</dbReference>
<dbReference type="AlphaFoldDB" id="A0A840SVA4"/>
<keyword evidence="2" id="KW-1185">Reference proteome</keyword>
<evidence type="ECO:0008006" key="3">
    <source>
        <dbReference type="Google" id="ProtNLM"/>
    </source>
</evidence>
<evidence type="ECO:0000313" key="1">
    <source>
        <dbReference type="EMBL" id="MBB5223072.1"/>
    </source>
</evidence>
<dbReference type="InterPro" id="IPR010344">
    <property type="entry name" value="YbjH"/>
</dbReference>
<protein>
    <recommendedName>
        <fullName evidence="3">YjbH domain-containing protein</fullName>
    </recommendedName>
</protein>